<keyword evidence="1" id="KW-0812">Transmembrane</keyword>
<dbReference type="OrthoDB" id="8561077at2"/>
<keyword evidence="2" id="KW-0732">Signal</keyword>
<dbReference type="Gene3D" id="2.60.40.3440">
    <property type="match status" value="1"/>
</dbReference>
<dbReference type="EMBL" id="FNRJ01000004">
    <property type="protein sequence ID" value="SEA54503.1"/>
    <property type="molecule type" value="Genomic_DNA"/>
</dbReference>
<dbReference type="InterPro" id="IPR013320">
    <property type="entry name" value="ConA-like_dom_sf"/>
</dbReference>
<dbReference type="AlphaFoldDB" id="A0A1H4C2I7"/>
<dbReference type="SUPFAM" id="SSF49899">
    <property type="entry name" value="Concanavalin A-like lectins/glucanases"/>
    <property type="match status" value="1"/>
</dbReference>
<organism evidence="3 4">
    <name type="scientific">Marinobacterium iners DSM 11526</name>
    <dbReference type="NCBI Taxonomy" id="1122198"/>
    <lineage>
        <taxon>Bacteria</taxon>
        <taxon>Pseudomonadati</taxon>
        <taxon>Pseudomonadota</taxon>
        <taxon>Gammaproteobacteria</taxon>
        <taxon>Oceanospirillales</taxon>
        <taxon>Oceanospirillaceae</taxon>
        <taxon>Marinobacterium</taxon>
    </lineage>
</organism>
<evidence type="ECO:0000313" key="3">
    <source>
        <dbReference type="EMBL" id="SEA54503.1"/>
    </source>
</evidence>
<keyword evidence="1" id="KW-0472">Membrane</keyword>
<evidence type="ECO:0000313" key="4">
    <source>
        <dbReference type="Proteomes" id="UP000242469"/>
    </source>
</evidence>
<keyword evidence="1" id="KW-1133">Transmembrane helix</keyword>
<reference evidence="4" key="1">
    <citation type="submission" date="2016-10" db="EMBL/GenBank/DDBJ databases">
        <authorList>
            <person name="Varghese N."/>
            <person name="Submissions S."/>
        </authorList>
    </citation>
    <scope>NUCLEOTIDE SEQUENCE [LARGE SCALE GENOMIC DNA]</scope>
    <source>
        <strain evidence="4">DSM 11526</strain>
    </source>
</reference>
<name>A0A1H4C2I7_9GAMM</name>
<evidence type="ECO:0000256" key="1">
    <source>
        <dbReference type="SAM" id="Phobius"/>
    </source>
</evidence>
<keyword evidence="4" id="KW-1185">Reference proteome</keyword>
<dbReference type="GO" id="GO:0030246">
    <property type="term" value="F:carbohydrate binding"/>
    <property type="evidence" value="ECO:0007669"/>
    <property type="project" value="UniProtKB-KW"/>
</dbReference>
<protein>
    <submittedName>
        <fullName evidence="3">Concanavalin A-like lectin/glucanases superfamily protein</fullName>
    </submittedName>
</protein>
<evidence type="ECO:0000256" key="2">
    <source>
        <dbReference type="SAM" id="SignalP"/>
    </source>
</evidence>
<feature type="chain" id="PRO_5017314038" evidence="2">
    <location>
        <begin position="34"/>
        <end position="540"/>
    </location>
</feature>
<accession>A0A1H4C2I7</accession>
<dbReference type="STRING" id="1122198.SAMN02745729_104156"/>
<feature type="signal peptide" evidence="2">
    <location>
        <begin position="1"/>
        <end position="33"/>
    </location>
</feature>
<keyword evidence="3" id="KW-0430">Lectin</keyword>
<dbReference type="Proteomes" id="UP000242469">
    <property type="component" value="Unassembled WGS sequence"/>
</dbReference>
<dbReference type="RefSeq" id="WP_091824954.1">
    <property type="nucleotide sequence ID" value="NZ_FNRJ01000004.1"/>
</dbReference>
<dbReference type="Gene3D" id="2.60.120.200">
    <property type="match status" value="1"/>
</dbReference>
<feature type="transmembrane region" description="Helical" evidence="1">
    <location>
        <begin position="507"/>
        <end position="526"/>
    </location>
</feature>
<gene>
    <name evidence="3" type="ORF">SAMN02745729_104156</name>
</gene>
<sequence>MRTVISKPFGWLKYKTRLFILLVCVMPVSGTWAQSVALDFDGQNDYVTLSSVPQQWSNLLDNGFSLTLQVQPKGLGSFQRLFFIQQDGNNFATALFNGSGEVYFFMRHNGSFYSRRSLSNLSIGVWKSLAFRWEPGGSEVSIWTNGQNTTSAGGAGSSSVGTDNTFTLGGRTDGQQLFNGVLDNVRVWGSALDAGSISQIANNYCLSTGNPLHAYDFEVGTPGADNTGLNTLPDLVGSNPGSLSGFNLVGTRSNWVEGQPNCADFDFALSSSVSHSVVAPADLLIWSATVNGSTLVSGTPLPSVEISLPLPASLQFMSLTADPIFSCTTPTVGTSGNVYCTASGLVDPASYTLDVTTRVDPAAAPNTTLKAEWSLLQPQSDRLPTNNSSMASVVRVSNELLLVDDDVTLNDSSIDINVLANDADSPGGPGLDPASLIVSVPASNGTASCDSNGCSYSRDSGFSGTDSFIYQVCDAGSPRVCDEATVRIEVLKVVLPAAVAVPVAGPLAWLVLIFGLSGLALYQLTISNKFRVRLHQLDSD</sequence>
<dbReference type="Pfam" id="PF17963">
    <property type="entry name" value="Big_9"/>
    <property type="match status" value="1"/>
</dbReference>
<proteinExistence type="predicted"/>
<dbReference type="Pfam" id="PF13385">
    <property type="entry name" value="Laminin_G_3"/>
    <property type="match status" value="1"/>
</dbReference>